<dbReference type="PROSITE" id="PS50931">
    <property type="entry name" value="HTH_LYSR"/>
    <property type="match status" value="1"/>
</dbReference>
<protein>
    <submittedName>
        <fullName evidence="6">HTH-type transcriptional regulator ArgP</fullName>
    </submittedName>
</protein>
<accession>A0ABM8TLL3</accession>
<comment type="similarity">
    <text evidence="1">Belongs to the LysR transcriptional regulatory family.</text>
</comment>
<dbReference type="PANTHER" id="PTHR30419">
    <property type="entry name" value="HTH-TYPE TRANSCRIPTIONAL REGULATOR YBHD"/>
    <property type="match status" value="1"/>
</dbReference>
<sequence length="309" mass="34359">MDSRLAHAVAVGRHGTISRAAEALHLSQSAVTKSIADLERQLGYQLFNRSVRGVTPTDAGRLFLERAQRIIADTAELLGGQSIADPYAGVLRIGVFPGTLEWILMQPLQWLVSRHPSVRLDLVTGNKVQSLRMLERGDVDIAISIEPVFEGRAQLHYERFGSLEPLAFVRRDHPVLNTAAPVNIAEYPLVLPTEVWEEQALRQLESSYGGDLDTQCHKIANFPLACKVVEASDAIGLVDKGFAETAYFRQRFSILAGFQLPKREVCWAVPKQWTVKPAAKALMAILSKVHGKHEMVFDIEDRAAPHERQ</sequence>
<feature type="domain" description="HTH lysR-type" evidence="5">
    <location>
        <begin position="1"/>
        <end position="57"/>
    </location>
</feature>
<evidence type="ECO:0000256" key="3">
    <source>
        <dbReference type="ARBA" id="ARBA00023125"/>
    </source>
</evidence>
<dbReference type="InterPro" id="IPR000847">
    <property type="entry name" value="LysR_HTH_N"/>
</dbReference>
<dbReference type="EMBL" id="CAJPVI010000029">
    <property type="protein sequence ID" value="CAG2153805.1"/>
    <property type="molecule type" value="Genomic_DNA"/>
</dbReference>
<name>A0ABM8TLL3_9BURK</name>
<evidence type="ECO:0000313" key="6">
    <source>
        <dbReference type="EMBL" id="CAG2153805.1"/>
    </source>
</evidence>
<evidence type="ECO:0000256" key="1">
    <source>
        <dbReference type="ARBA" id="ARBA00009437"/>
    </source>
</evidence>
<dbReference type="PANTHER" id="PTHR30419:SF8">
    <property type="entry name" value="NITROGEN ASSIMILATION TRANSCRIPTIONAL ACTIVATOR-RELATED"/>
    <property type="match status" value="1"/>
</dbReference>
<dbReference type="InterPro" id="IPR050950">
    <property type="entry name" value="HTH-type_LysR_regulators"/>
</dbReference>
<dbReference type="InterPro" id="IPR036388">
    <property type="entry name" value="WH-like_DNA-bd_sf"/>
</dbReference>
<dbReference type="RefSeq" id="WP_211955454.1">
    <property type="nucleotide sequence ID" value="NZ_CAJPVI010000029.1"/>
</dbReference>
<dbReference type="SUPFAM" id="SSF53850">
    <property type="entry name" value="Periplasmic binding protein-like II"/>
    <property type="match status" value="1"/>
</dbReference>
<keyword evidence="2" id="KW-0805">Transcription regulation</keyword>
<dbReference type="Proteomes" id="UP000672657">
    <property type="component" value="Unassembled WGS sequence"/>
</dbReference>
<dbReference type="Gene3D" id="1.10.10.10">
    <property type="entry name" value="Winged helix-like DNA-binding domain superfamily/Winged helix DNA-binding domain"/>
    <property type="match status" value="1"/>
</dbReference>
<evidence type="ECO:0000313" key="7">
    <source>
        <dbReference type="Proteomes" id="UP000672657"/>
    </source>
</evidence>
<keyword evidence="7" id="KW-1185">Reference proteome</keyword>
<evidence type="ECO:0000259" key="5">
    <source>
        <dbReference type="PROSITE" id="PS50931"/>
    </source>
</evidence>
<keyword evidence="4" id="KW-0804">Transcription</keyword>
<dbReference type="CDD" id="cd05466">
    <property type="entry name" value="PBP2_LTTR_substrate"/>
    <property type="match status" value="1"/>
</dbReference>
<evidence type="ECO:0000256" key="4">
    <source>
        <dbReference type="ARBA" id="ARBA00023163"/>
    </source>
</evidence>
<organism evidence="6 7">
    <name type="scientific">Cupriavidus numazuensis</name>
    <dbReference type="NCBI Taxonomy" id="221992"/>
    <lineage>
        <taxon>Bacteria</taxon>
        <taxon>Pseudomonadati</taxon>
        <taxon>Pseudomonadota</taxon>
        <taxon>Betaproteobacteria</taxon>
        <taxon>Burkholderiales</taxon>
        <taxon>Burkholderiaceae</taxon>
        <taxon>Cupriavidus</taxon>
    </lineage>
</organism>
<dbReference type="InterPro" id="IPR036390">
    <property type="entry name" value="WH_DNA-bd_sf"/>
</dbReference>
<proteinExistence type="inferred from homology"/>
<keyword evidence="3" id="KW-0238">DNA-binding</keyword>
<dbReference type="InterPro" id="IPR005119">
    <property type="entry name" value="LysR_subst-bd"/>
</dbReference>
<evidence type="ECO:0000256" key="2">
    <source>
        <dbReference type="ARBA" id="ARBA00023015"/>
    </source>
</evidence>
<comment type="caution">
    <text evidence="6">The sequence shown here is derived from an EMBL/GenBank/DDBJ whole genome shotgun (WGS) entry which is preliminary data.</text>
</comment>
<dbReference type="PRINTS" id="PR00039">
    <property type="entry name" value="HTHLYSR"/>
</dbReference>
<gene>
    <name evidence="6" type="primary">argP_4</name>
    <name evidence="6" type="ORF">LMG26411_04470</name>
</gene>
<dbReference type="Gene3D" id="3.40.190.290">
    <property type="match status" value="1"/>
</dbReference>
<dbReference type="Pfam" id="PF00126">
    <property type="entry name" value="HTH_1"/>
    <property type="match status" value="1"/>
</dbReference>
<dbReference type="Pfam" id="PF03466">
    <property type="entry name" value="LysR_substrate"/>
    <property type="match status" value="1"/>
</dbReference>
<reference evidence="6 7" key="1">
    <citation type="submission" date="2021-03" db="EMBL/GenBank/DDBJ databases">
        <authorList>
            <person name="Peeters C."/>
        </authorList>
    </citation>
    <scope>NUCLEOTIDE SEQUENCE [LARGE SCALE GENOMIC DNA]</scope>
    <source>
        <strain evidence="6 7">LMG 26411</strain>
    </source>
</reference>
<dbReference type="SUPFAM" id="SSF46785">
    <property type="entry name" value="Winged helix' DNA-binding domain"/>
    <property type="match status" value="1"/>
</dbReference>